<dbReference type="EMBL" id="JANKJG010000014">
    <property type="protein sequence ID" value="MCR8828018.1"/>
    <property type="molecule type" value="Genomic_DNA"/>
</dbReference>
<dbReference type="RefSeq" id="WP_258295786.1">
    <property type="nucleotide sequence ID" value="NZ_JANKJG010000014.1"/>
</dbReference>
<evidence type="ECO:0000256" key="1">
    <source>
        <dbReference type="SAM" id="SignalP"/>
    </source>
</evidence>
<evidence type="ECO:0008006" key="4">
    <source>
        <dbReference type="Google" id="ProtNLM"/>
    </source>
</evidence>
<feature type="chain" id="PRO_5046388654" description="Lipoprotein" evidence="1">
    <location>
        <begin position="29"/>
        <end position="145"/>
    </location>
</feature>
<protein>
    <recommendedName>
        <fullName evidence="4">Lipoprotein</fullName>
    </recommendedName>
</protein>
<name>A0ABT1Z4F3_9RHOB</name>
<proteinExistence type="predicted"/>
<dbReference type="Proteomes" id="UP001165396">
    <property type="component" value="Unassembled WGS sequence"/>
</dbReference>
<keyword evidence="1" id="KW-0732">Signal</keyword>
<organism evidence="2 3">
    <name type="scientific">Pseudosulfitobacter koreensis</name>
    <dbReference type="NCBI Taxonomy" id="2968472"/>
    <lineage>
        <taxon>Bacteria</taxon>
        <taxon>Pseudomonadati</taxon>
        <taxon>Pseudomonadota</taxon>
        <taxon>Alphaproteobacteria</taxon>
        <taxon>Rhodobacterales</taxon>
        <taxon>Roseobacteraceae</taxon>
        <taxon>Pseudosulfitobacter</taxon>
    </lineage>
</organism>
<gene>
    <name evidence="2" type="ORF">NTA49_15870</name>
</gene>
<evidence type="ECO:0000313" key="3">
    <source>
        <dbReference type="Proteomes" id="UP001165396"/>
    </source>
</evidence>
<feature type="signal peptide" evidence="1">
    <location>
        <begin position="1"/>
        <end position="28"/>
    </location>
</feature>
<accession>A0ABT1Z4F3</accession>
<comment type="caution">
    <text evidence="2">The sequence shown here is derived from an EMBL/GenBank/DDBJ whole genome shotgun (WGS) entry which is preliminary data.</text>
</comment>
<keyword evidence="3" id="KW-1185">Reference proteome</keyword>
<reference evidence="2" key="1">
    <citation type="submission" date="2022-07" db="EMBL/GenBank/DDBJ databases">
        <title>Pseudosulfitobacter sp. strain AP-MA-4, whole genome sequence.</title>
        <authorList>
            <person name="Jiang Y."/>
        </authorList>
    </citation>
    <scope>NUCLEOTIDE SEQUENCE</scope>
    <source>
        <strain evidence="2">AP-MA-4</strain>
    </source>
</reference>
<sequence>MTFIKRTAALVALSLIAACSTGTTQTPAATKVTTLTPAYMAQNGFRQLSYTGGGKSYVLYTKRDALARGDKVLIQVTKGTPFTRTTADDVEVQNTVRDAYRALGLCPAGQHPGLISFGYGASPSVEPPTWSAYVRCSDKMQANVT</sequence>
<evidence type="ECO:0000313" key="2">
    <source>
        <dbReference type="EMBL" id="MCR8828018.1"/>
    </source>
</evidence>
<dbReference type="PROSITE" id="PS51257">
    <property type="entry name" value="PROKAR_LIPOPROTEIN"/>
    <property type="match status" value="1"/>
</dbReference>